<name>A0ACC2IAC7_9PLEO</name>
<accession>A0ACC2IAC7</accession>
<reference evidence="1" key="1">
    <citation type="submission" date="2022-11" db="EMBL/GenBank/DDBJ databases">
        <title>Genome Sequence of Boeremia exigua.</title>
        <authorList>
            <person name="Buettner E."/>
        </authorList>
    </citation>
    <scope>NUCLEOTIDE SEQUENCE</scope>
    <source>
        <strain evidence="1">CU02</strain>
    </source>
</reference>
<keyword evidence="2" id="KW-1185">Reference proteome</keyword>
<dbReference type="Proteomes" id="UP001153331">
    <property type="component" value="Unassembled WGS sequence"/>
</dbReference>
<proteinExistence type="predicted"/>
<protein>
    <submittedName>
        <fullName evidence="1">Uncharacterized protein</fullName>
    </submittedName>
</protein>
<gene>
    <name evidence="1" type="ORF">OPT61_g5448</name>
</gene>
<comment type="caution">
    <text evidence="1">The sequence shown here is derived from an EMBL/GenBank/DDBJ whole genome shotgun (WGS) entry which is preliminary data.</text>
</comment>
<dbReference type="EMBL" id="JAPHNI010000351">
    <property type="protein sequence ID" value="KAJ8112100.1"/>
    <property type="molecule type" value="Genomic_DNA"/>
</dbReference>
<sequence>MPFTAKCGRQQDTSAGPVSATRKVSPSRHDKLRCLHAVRRGIMIGPTNMTGATGPELEHGMREGGLQVVIMRGFRTAGNDGPLHPTAAFQVTGSARLVTWLAKRFWKALRPF</sequence>
<evidence type="ECO:0000313" key="1">
    <source>
        <dbReference type="EMBL" id="KAJ8112100.1"/>
    </source>
</evidence>
<evidence type="ECO:0000313" key="2">
    <source>
        <dbReference type="Proteomes" id="UP001153331"/>
    </source>
</evidence>
<organism evidence="1 2">
    <name type="scientific">Boeremia exigua</name>
    <dbReference type="NCBI Taxonomy" id="749465"/>
    <lineage>
        <taxon>Eukaryota</taxon>
        <taxon>Fungi</taxon>
        <taxon>Dikarya</taxon>
        <taxon>Ascomycota</taxon>
        <taxon>Pezizomycotina</taxon>
        <taxon>Dothideomycetes</taxon>
        <taxon>Pleosporomycetidae</taxon>
        <taxon>Pleosporales</taxon>
        <taxon>Pleosporineae</taxon>
        <taxon>Didymellaceae</taxon>
        <taxon>Boeremia</taxon>
    </lineage>
</organism>